<reference evidence="4" key="1">
    <citation type="journal article" date="2010" name="Genome Biol.">
        <title>Genome sequence of the necrotrophic plant pathogen Pythium ultimum reveals original pathogenicity mechanisms and effector repertoire.</title>
        <authorList>
            <person name="Levesque C.A."/>
            <person name="Brouwer H."/>
            <person name="Cano L."/>
            <person name="Hamilton J.P."/>
            <person name="Holt C."/>
            <person name="Huitema E."/>
            <person name="Raffaele S."/>
            <person name="Robideau G.P."/>
            <person name="Thines M."/>
            <person name="Win J."/>
            <person name="Zerillo M.M."/>
            <person name="Beakes G.W."/>
            <person name="Boore J.L."/>
            <person name="Busam D."/>
            <person name="Dumas B."/>
            <person name="Ferriera S."/>
            <person name="Fuerstenberg S.I."/>
            <person name="Gachon C.M."/>
            <person name="Gaulin E."/>
            <person name="Govers F."/>
            <person name="Grenville-Briggs L."/>
            <person name="Horner N."/>
            <person name="Hostetler J."/>
            <person name="Jiang R.H."/>
            <person name="Johnson J."/>
            <person name="Krajaejun T."/>
            <person name="Lin H."/>
            <person name="Meijer H.J."/>
            <person name="Moore B."/>
            <person name="Morris P."/>
            <person name="Phuntmart V."/>
            <person name="Puiu D."/>
            <person name="Shetty J."/>
            <person name="Stajich J.E."/>
            <person name="Tripathy S."/>
            <person name="Wawra S."/>
            <person name="van West P."/>
            <person name="Whitty B.R."/>
            <person name="Coutinho P.M."/>
            <person name="Henrissat B."/>
            <person name="Martin F."/>
            <person name="Thomas P.D."/>
            <person name="Tyler B.M."/>
            <person name="De Vries R.P."/>
            <person name="Kamoun S."/>
            <person name="Yandell M."/>
            <person name="Tisserat N."/>
            <person name="Buell C.R."/>
        </authorList>
    </citation>
    <scope>NUCLEOTIDE SEQUENCE</scope>
    <source>
        <strain evidence="4">DAOM:BR144</strain>
    </source>
</reference>
<dbReference type="InterPro" id="IPR006615">
    <property type="entry name" value="Pept_C19_DUSP"/>
</dbReference>
<feature type="domain" description="DUSP" evidence="2">
    <location>
        <begin position="346"/>
        <end position="461"/>
    </location>
</feature>
<proteinExistence type="predicted"/>
<dbReference type="SMART" id="SM00695">
    <property type="entry name" value="DUSP"/>
    <property type="match status" value="1"/>
</dbReference>
<name>K3WJJ1_GLOUD</name>
<dbReference type="Pfam" id="PF06337">
    <property type="entry name" value="DUSP"/>
    <property type="match status" value="1"/>
</dbReference>
<feature type="compositionally biased region" description="Basic and acidic residues" evidence="1">
    <location>
        <begin position="34"/>
        <end position="47"/>
    </location>
</feature>
<dbReference type="EnsemblProtists" id="PYU1_T005133">
    <property type="protein sequence ID" value="PYU1_T005133"/>
    <property type="gene ID" value="PYU1_G005122"/>
</dbReference>
<evidence type="ECO:0000313" key="4">
    <source>
        <dbReference type="Proteomes" id="UP000019132"/>
    </source>
</evidence>
<reference evidence="3" key="3">
    <citation type="submission" date="2015-02" db="UniProtKB">
        <authorList>
            <consortium name="EnsemblProtists"/>
        </authorList>
    </citation>
    <scope>IDENTIFICATION</scope>
    <source>
        <strain evidence="3">DAOM BR144</strain>
    </source>
</reference>
<dbReference type="InParanoid" id="K3WJJ1"/>
<sequence>MRPNTQAKNQTRTITPAAPQDMLKLFSLLKKPHASSDGEDGKLHDHTNGPPTDMTNWDVVQVVVSPGPLGILLDGSHATSVVLDTFETLPGGSKGVLELHGGITHGSVLAKVNEFDFLATKMTLMEAGHVLRETAHLERTLTFKVPPRRRASKVAHEENVTLLSGVTTSSALNVLSDLDDEMDAHTPSTRGSFTNTTLRKPSLTESTNTIVVSVKGPSLEPITPKKKNKFVTVDVPPGPLGLNLDGASPESAVVLGFIPLPDGSRGDLESHGGVKAGSVLIEINGENVSKLSLDLVRARLGAFAGSPRRLLFCLPPSASASKRASQASMASRSRSIVAKVKVIVDEDLDLRRKLELALVMKFDKRKISRKECWFLVDTQWMARWVAFVGQNGPLPGPITNEALLQPDWHERLRGELPGEPDAPREGLERMVHYRCVNPMVWCILSELHGPGDAPVLVRYVLDINADSVDKESVQVLLHDPHPTAAALVLELLSKCRRETVVED</sequence>
<protein>
    <recommendedName>
        <fullName evidence="2">DUSP domain-containing protein</fullName>
    </recommendedName>
</protein>
<feature type="region of interest" description="Disordered" evidence="1">
    <location>
        <begin position="33"/>
        <end position="54"/>
    </location>
</feature>
<accession>K3WJJ1</accession>
<dbReference type="PROSITE" id="PS51283">
    <property type="entry name" value="DUSP"/>
    <property type="match status" value="1"/>
</dbReference>
<keyword evidence="4" id="KW-1185">Reference proteome</keyword>
<dbReference type="EMBL" id="GL376564">
    <property type="status" value="NOT_ANNOTATED_CDS"/>
    <property type="molecule type" value="Genomic_DNA"/>
</dbReference>
<dbReference type="AlphaFoldDB" id="K3WJJ1"/>
<dbReference type="Gene3D" id="3.30.2230.10">
    <property type="entry name" value="DUSP-like"/>
    <property type="match status" value="1"/>
</dbReference>
<evidence type="ECO:0000313" key="3">
    <source>
        <dbReference type="EnsemblProtists" id="PYU1_T005133"/>
    </source>
</evidence>
<dbReference type="GO" id="GO:0004843">
    <property type="term" value="F:cysteine-type deubiquitinase activity"/>
    <property type="evidence" value="ECO:0007669"/>
    <property type="project" value="InterPro"/>
</dbReference>
<dbReference type="HOGENOM" id="CLU_021452_0_0_1"/>
<organism evidence="3 4">
    <name type="scientific">Globisporangium ultimum (strain ATCC 200006 / CBS 805.95 / DAOM BR144)</name>
    <name type="common">Pythium ultimum</name>
    <dbReference type="NCBI Taxonomy" id="431595"/>
    <lineage>
        <taxon>Eukaryota</taxon>
        <taxon>Sar</taxon>
        <taxon>Stramenopiles</taxon>
        <taxon>Oomycota</taxon>
        <taxon>Peronosporomycetes</taxon>
        <taxon>Pythiales</taxon>
        <taxon>Pythiaceae</taxon>
        <taxon>Globisporangium</taxon>
    </lineage>
</organism>
<dbReference type="VEuPathDB" id="FungiDB:PYU1_G005122"/>
<dbReference type="STRING" id="431595.K3WJJ1"/>
<evidence type="ECO:0000256" key="1">
    <source>
        <dbReference type="SAM" id="MobiDB-lite"/>
    </source>
</evidence>
<evidence type="ECO:0000259" key="2">
    <source>
        <dbReference type="PROSITE" id="PS51283"/>
    </source>
</evidence>
<dbReference type="InterPro" id="IPR035927">
    <property type="entry name" value="DUSP-like_sf"/>
</dbReference>
<dbReference type="SUPFAM" id="SSF143791">
    <property type="entry name" value="DUSP-like"/>
    <property type="match status" value="1"/>
</dbReference>
<reference evidence="4" key="2">
    <citation type="submission" date="2010-04" db="EMBL/GenBank/DDBJ databases">
        <authorList>
            <person name="Buell R."/>
            <person name="Hamilton J."/>
            <person name="Hostetler J."/>
        </authorList>
    </citation>
    <scope>NUCLEOTIDE SEQUENCE [LARGE SCALE GENOMIC DNA]</scope>
    <source>
        <strain evidence="4">DAOM:BR144</strain>
    </source>
</reference>
<dbReference type="OMA" id="WMNRWAL"/>
<dbReference type="Proteomes" id="UP000019132">
    <property type="component" value="Unassembled WGS sequence"/>
</dbReference>
<dbReference type="eggNOG" id="ENOG502SJP6">
    <property type="taxonomic scope" value="Eukaryota"/>
</dbReference>